<accession>A0ABT2EKH6</accession>
<dbReference type="Proteomes" id="UP001204798">
    <property type="component" value="Unassembled WGS sequence"/>
</dbReference>
<sequence>MAMVEVRLGHQVIELPQLLRIEGVSEALYDALTELEEDVKAELIDGVMIVHSPEKTRHEQEFRFLFVLMNLFAYSQRWGEVLGSMATVHLGTCRKVKPDIVAVREERKHIVTEDAIEGTPDLVVEIVSYSTRRYDFGEKRKVYEEAGVPEIWLVDFERKQVTVVRKVGQKYRSETKSKGVVRSQVLKGFWLQVDWLWQEELPDPMECLQVVLRKP</sequence>
<dbReference type="Pfam" id="PF05685">
    <property type="entry name" value="Uma2"/>
    <property type="match status" value="1"/>
</dbReference>
<comment type="caution">
    <text evidence="2">The sequence shown here is derived from an EMBL/GenBank/DDBJ whole genome shotgun (WGS) entry which is preliminary data.</text>
</comment>
<evidence type="ECO:0000259" key="1">
    <source>
        <dbReference type="Pfam" id="PF05685"/>
    </source>
</evidence>
<reference evidence="2 3" key="1">
    <citation type="submission" date="2022-08" db="EMBL/GenBank/DDBJ databases">
        <title>Bacterial and archaeal communities from various locations to study Microbial Dark Matter (Phase II).</title>
        <authorList>
            <person name="Stepanauskas R."/>
        </authorList>
    </citation>
    <scope>NUCLEOTIDE SEQUENCE [LARGE SCALE GENOMIC DNA]</scope>
    <source>
        <strain evidence="2 3">PD1</strain>
    </source>
</reference>
<dbReference type="EMBL" id="JANUCP010000001">
    <property type="protein sequence ID" value="MCS3918453.1"/>
    <property type="molecule type" value="Genomic_DNA"/>
</dbReference>
<protein>
    <submittedName>
        <fullName evidence="2">Uma2 family endonuclease</fullName>
    </submittedName>
</protein>
<keyword evidence="2" id="KW-0378">Hydrolase</keyword>
<dbReference type="InterPro" id="IPR008538">
    <property type="entry name" value="Uma2"/>
</dbReference>
<evidence type="ECO:0000313" key="2">
    <source>
        <dbReference type="EMBL" id="MCS3918453.1"/>
    </source>
</evidence>
<feature type="domain" description="Putative restriction endonuclease" evidence="1">
    <location>
        <begin position="29"/>
        <end position="193"/>
    </location>
</feature>
<dbReference type="Gene3D" id="3.90.1570.10">
    <property type="entry name" value="tt1808, chain A"/>
    <property type="match status" value="1"/>
</dbReference>
<dbReference type="SUPFAM" id="SSF52980">
    <property type="entry name" value="Restriction endonuclease-like"/>
    <property type="match status" value="1"/>
</dbReference>
<dbReference type="PANTHER" id="PTHR34107:SF4">
    <property type="entry name" value="SLL1222 PROTEIN"/>
    <property type="match status" value="1"/>
</dbReference>
<gene>
    <name evidence="2" type="ORF">M2350_000850</name>
</gene>
<dbReference type="GO" id="GO:0004519">
    <property type="term" value="F:endonuclease activity"/>
    <property type="evidence" value="ECO:0007669"/>
    <property type="project" value="UniProtKB-KW"/>
</dbReference>
<proteinExistence type="predicted"/>
<name>A0ABT2EKH6_9BACT</name>
<keyword evidence="2" id="KW-0540">Nuclease</keyword>
<keyword evidence="3" id="KW-1185">Reference proteome</keyword>
<organism evidence="2 3">
    <name type="scientific">Candidatus Fervidibacter sacchari</name>
    <dbReference type="NCBI Taxonomy" id="1448929"/>
    <lineage>
        <taxon>Bacteria</taxon>
        <taxon>Candidatus Fervidibacterota</taxon>
        <taxon>Candidatus Fervidibacter</taxon>
    </lineage>
</organism>
<dbReference type="RefSeq" id="WP_259094243.1">
    <property type="nucleotide sequence ID" value="NZ_JANUCP010000001.1"/>
</dbReference>
<dbReference type="InterPro" id="IPR012296">
    <property type="entry name" value="Nuclease_put_TT1808"/>
</dbReference>
<keyword evidence="2" id="KW-0255">Endonuclease</keyword>
<evidence type="ECO:0000313" key="3">
    <source>
        <dbReference type="Proteomes" id="UP001204798"/>
    </source>
</evidence>
<dbReference type="PANTHER" id="PTHR34107">
    <property type="entry name" value="SLL0198 PROTEIN-RELATED"/>
    <property type="match status" value="1"/>
</dbReference>
<dbReference type="CDD" id="cd06260">
    <property type="entry name" value="DUF820-like"/>
    <property type="match status" value="1"/>
</dbReference>
<dbReference type="InterPro" id="IPR011335">
    <property type="entry name" value="Restrct_endonuc-II-like"/>
</dbReference>